<dbReference type="Proteomes" id="UP000000365">
    <property type="component" value="Chromosome"/>
</dbReference>
<sequence length="94" mass="10250">MKKMRIVGIALLALILLTFSAGCTAQTEEPSSYTDEEGNIFTGDETAGSIQFIDGSKTEWFTDNDGNIRYTATEPDGTVIKYYTTPNGETILEA</sequence>
<organism evidence="1 2">
    <name type="scientific">Methanocorpusculum labreanum (strain ATCC 43576 / DSM 4855 / Z)</name>
    <dbReference type="NCBI Taxonomy" id="410358"/>
    <lineage>
        <taxon>Archaea</taxon>
        <taxon>Methanobacteriati</taxon>
        <taxon>Methanobacteriota</taxon>
        <taxon>Stenosarchaea group</taxon>
        <taxon>Methanomicrobia</taxon>
        <taxon>Methanomicrobiales</taxon>
        <taxon>Methanocorpusculaceae</taxon>
        <taxon>Methanocorpusculum</taxon>
    </lineage>
</organism>
<evidence type="ECO:0000313" key="2">
    <source>
        <dbReference type="Proteomes" id="UP000000365"/>
    </source>
</evidence>
<keyword evidence="2" id="KW-1185">Reference proteome</keyword>
<dbReference type="OrthoDB" id="376435at2157"/>
<dbReference type="STRING" id="410358.Mlab_0141"/>
<gene>
    <name evidence="1" type="ordered locus">Mlab_0141</name>
</gene>
<protein>
    <submittedName>
        <fullName evidence="1">Uncharacterized protein</fullName>
    </submittedName>
</protein>
<reference evidence="1 2" key="1">
    <citation type="journal article" date="2009" name="Stand. Genomic Sci.">
        <title>Complete genome sequence of Methanocorpusculum labreanum type strain Z.</title>
        <authorList>
            <person name="Anderson I.J."/>
            <person name="Sieprawska-Lupa M."/>
            <person name="Goltsman E."/>
            <person name="Lapidus A."/>
            <person name="Copeland A."/>
            <person name="Glavina Del Rio T."/>
            <person name="Tice H."/>
            <person name="Dalin E."/>
            <person name="Barry K."/>
            <person name="Pitluck S."/>
            <person name="Hauser L."/>
            <person name="Land M."/>
            <person name="Lucas S."/>
            <person name="Richardson P."/>
            <person name="Whitman W.B."/>
            <person name="Kyrpides N.C."/>
        </authorList>
    </citation>
    <scope>NUCLEOTIDE SEQUENCE [LARGE SCALE GENOMIC DNA]</scope>
    <source>
        <strain evidence="2">ATCC 43576 / DSM 4855 / Z</strain>
    </source>
</reference>
<dbReference type="AlphaFoldDB" id="A2SPR2"/>
<dbReference type="PROSITE" id="PS51257">
    <property type="entry name" value="PROKAR_LIPOPROTEIN"/>
    <property type="match status" value="1"/>
</dbReference>
<evidence type="ECO:0000313" key="1">
    <source>
        <dbReference type="EMBL" id="ABN06318.1"/>
    </source>
</evidence>
<dbReference type="RefSeq" id="WP_011832519.1">
    <property type="nucleotide sequence ID" value="NC_008942.1"/>
</dbReference>
<proteinExistence type="predicted"/>
<dbReference type="KEGG" id="mla:Mlab_0141"/>
<dbReference type="HOGENOM" id="CLU_2379427_0_0_2"/>
<name>A2SPR2_METLZ</name>
<accession>A2SPR2</accession>
<dbReference type="EMBL" id="CP000559">
    <property type="protein sequence ID" value="ABN06318.1"/>
    <property type="molecule type" value="Genomic_DNA"/>
</dbReference>
<dbReference type="GeneID" id="4796020"/>